<dbReference type="InterPro" id="IPR042035">
    <property type="entry name" value="DEAH_win-hel_dom"/>
</dbReference>
<evidence type="ECO:0000256" key="1">
    <source>
        <dbReference type="ARBA" id="ARBA00008792"/>
    </source>
</evidence>
<protein>
    <recommendedName>
        <fullName evidence="2">RNA helicase</fullName>
        <ecNumber evidence="2">3.6.4.13</ecNumber>
    </recommendedName>
</protein>
<evidence type="ECO:0000256" key="7">
    <source>
        <dbReference type="ARBA" id="ARBA00047984"/>
    </source>
</evidence>
<evidence type="ECO:0000256" key="3">
    <source>
        <dbReference type="ARBA" id="ARBA00022741"/>
    </source>
</evidence>
<dbReference type="InterPro" id="IPR014001">
    <property type="entry name" value="Helicase_ATP-bd"/>
</dbReference>
<evidence type="ECO:0000256" key="2">
    <source>
        <dbReference type="ARBA" id="ARBA00012552"/>
    </source>
</evidence>
<evidence type="ECO:0000256" key="4">
    <source>
        <dbReference type="ARBA" id="ARBA00022801"/>
    </source>
</evidence>
<organism evidence="9 10">
    <name type="scientific">Aphanomyces astaci</name>
    <name type="common">Crayfish plague agent</name>
    <dbReference type="NCBI Taxonomy" id="112090"/>
    <lineage>
        <taxon>Eukaryota</taxon>
        <taxon>Sar</taxon>
        <taxon>Stramenopiles</taxon>
        <taxon>Oomycota</taxon>
        <taxon>Saprolegniomycetes</taxon>
        <taxon>Saprolegniales</taxon>
        <taxon>Verrucalvaceae</taxon>
        <taxon>Aphanomyces</taxon>
    </lineage>
</organism>
<dbReference type="SUPFAM" id="SSF52540">
    <property type="entry name" value="P-loop containing nucleoside triphosphate hydrolases"/>
    <property type="match status" value="1"/>
</dbReference>
<dbReference type="InterPro" id="IPR002464">
    <property type="entry name" value="DNA/RNA_helicase_DEAH_CS"/>
</dbReference>
<evidence type="ECO:0000256" key="6">
    <source>
        <dbReference type="ARBA" id="ARBA00022840"/>
    </source>
</evidence>
<evidence type="ECO:0000259" key="8">
    <source>
        <dbReference type="PROSITE" id="PS51192"/>
    </source>
</evidence>
<evidence type="ECO:0000256" key="5">
    <source>
        <dbReference type="ARBA" id="ARBA00022806"/>
    </source>
</evidence>
<keyword evidence="6" id="KW-0067">ATP-binding</keyword>
<dbReference type="GO" id="GO:0003725">
    <property type="term" value="F:double-stranded RNA binding"/>
    <property type="evidence" value="ECO:0007669"/>
    <property type="project" value="TreeGrafter"/>
</dbReference>
<reference evidence="9 10" key="1">
    <citation type="submission" date="2018-08" db="EMBL/GenBank/DDBJ databases">
        <title>Aphanomyces genome sequencing and annotation.</title>
        <authorList>
            <person name="Minardi D."/>
            <person name="Oidtmann B."/>
            <person name="Van Der Giezen M."/>
            <person name="Studholme D.J."/>
        </authorList>
    </citation>
    <scope>NUCLEOTIDE SEQUENCE [LARGE SCALE GENOMIC DNA]</scope>
    <source>
        <strain evidence="9 10">Si</strain>
    </source>
</reference>
<dbReference type="Gene3D" id="1.10.10.2130">
    <property type="entry name" value="DEAH helicase family, winged-helix domain"/>
    <property type="match status" value="1"/>
</dbReference>
<sequence length="425" mass="47543">MASTVIGGGAIASKKRQWEAQQSMKEVRESLPIYSWKKNILDSLRTHRVLILVGETGSGKTTQLPQYILESHMTAPHKRIAVTQPRRVAAITVAQRVAAEMNTTIPNGPVGYCVRFDDTTSPATRLKFMTDGMLVREALLFPDLANYSVIVLDEAHERSLQTDILFGIVKRALASRGVKNDLRVVVMSATLDVELFHNFFADSNPAVLRIPGRTHPVDIFYTIKPLPDYLDAVLITTLQIHLDEKDNAGSILVFLTGQEDIETMETLLNDYATRLPPHVPKLWVCPIFAAMPRETQMLAFEPAPPHQRSFVGHMETLQIEPISQAQAWQRSGRAGREAPGVCYRLFPEAKFEELAARAIPEIKRVSLEMVVLQLKCMGIDDVLSFEFIERPNAKHMLHALEKLYALGAFTTTGALTELGTHQRKI</sequence>
<dbReference type="InterPro" id="IPR027417">
    <property type="entry name" value="P-loop_NTPase"/>
</dbReference>
<dbReference type="VEuPathDB" id="FungiDB:H257_08347"/>
<dbReference type="Pfam" id="PF00270">
    <property type="entry name" value="DEAD"/>
    <property type="match status" value="1"/>
</dbReference>
<comment type="similarity">
    <text evidence="1">Belongs to the DEAD box helicase family. DEAH subfamily.</text>
</comment>
<comment type="caution">
    <text evidence="9">The sequence shown here is derived from an EMBL/GenBank/DDBJ whole genome shotgun (WGS) entry which is preliminary data.</text>
</comment>
<dbReference type="EC" id="3.6.4.13" evidence="2"/>
<dbReference type="CDD" id="cd18791">
    <property type="entry name" value="SF2_C_RHA"/>
    <property type="match status" value="1"/>
</dbReference>
<keyword evidence="3" id="KW-0547">Nucleotide-binding</keyword>
<comment type="catalytic activity">
    <reaction evidence="7">
        <text>ATP + H2O = ADP + phosphate + H(+)</text>
        <dbReference type="Rhea" id="RHEA:13065"/>
        <dbReference type="ChEBI" id="CHEBI:15377"/>
        <dbReference type="ChEBI" id="CHEBI:15378"/>
        <dbReference type="ChEBI" id="CHEBI:30616"/>
        <dbReference type="ChEBI" id="CHEBI:43474"/>
        <dbReference type="ChEBI" id="CHEBI:456216"/>
        <dbReference type="EC" id="3.6.4.13"/>
    </reaction>
</comment>
<name>A0A3R6X3P0_APHAT</name>
<dbReference type="GO" id="GO:0005730">
    <property type="term" value="C:nucleolus"/>
    <property type="evidence" value="ECO:0007669"/>
    <property type="project" value="TreeGrafter"/>
</dbReference>
<dbReference type="GO" id="GO:0045943">
    <property type="term" value="P:positive regulation of transcription by RNA polymerase I"/>
    <property type="evidence" value="ECO:0007669"/>
    <property type="project" value="TreeGrafter"/>
</dbReference>
<evidence type="ECO:0000313" key="9">
    <source>
        <dbReference type="EMBL" id="RHY52545.1"/>
    </source>
</evidence>
<dbReference type="GO" id="GO:0005524">
    <property type="term" value="F:ATP binding"/>
    <property type="evidence" value="ECO:0007669"/>
    <property type="project" value="UniProtKB-KW"/>
</dbReference>
<accession>A0A3R6X3P0</accession>
<feature type="domain" description="Helicase ATP-binding" evidence="8">
    <location>
        <begin position="41"/>
        <end position="209"/>
    </location>
</feature>
<dbReference type="GO" id="GO:0016787">
    <property type="term" value="F:hydrolase activity"/>
    <property type="evidence" value="ECO:0007669"/>
    <property type="project" value="UniProtKB-KW"/>
</dbReference>
<dbReference type="PROSITE" id="PS51192">
    <property type="entry name" value="HELICASE_ATP_BIND_1"/>
    <property type="match status" value="1"/>
</dbReference>
<gene>
    <name evidence="9" type="ORF">DYB34_004474</name>
</gene>
<dbReference type="AlphaFoldDB" id="A0A3R6X3P0"/>
<proteinExistence type="inferred from homology"/>
<dbReference type="PANTHER" id="PTHR18934:SF118">
    <property type="entry name" value="ATP-DEPENDENT RNA HELICASE DHX33"/>
    <property type="match status" value="1"/>
</dbReference>
<evidence type="ECO:0000313" key="10">
    <source>
        <dbReference type="Proteomes" id="UP000283543"/>
    </source>
</evidence>
<dbReference type="InterPro" id="IPR011545">
    <property type="entry name" value="DEAD/DEAH_box_helicase_dom"/>
</dbReference>
<dbReference type="Proteomes" id="UP000283543">
    <property type="component" value="Unassembled WGS sequence"/>
</dbReference>
<dbReference type="SMART" id="SM00487">
    <property type="entry name" value="DEXDc"/>
    <property type="match status" value="1"/>
</dbReference>
<dbReference type="PROSITE" id="PS00690">
    <property type="entry name" value="DEAH_ATP_HELICASE"/>
    <property type="match status" value="1"/>
</dbReference>
<dbReference type="PANTHER" id="PTHR18934">
    <property type="entry name" value="ATP-DEPENDENT RNA HELICASE"/>
    <property type="match status" value="1"/>
</dbReference>
<keyword evidence="5" id="KW-0347">Helicase</keyword>
<keyword evidence="4" id="KW-0378">Hydrolase</keyword>
<dbReference type="Gene3D" id="3.40.50.300">
    <property type="entry name" value="P-loop containing nucleotide triphosphate hydrolases"/>
    <property type="match status" value="3"/>
</dbReference>
<dbReference type="EMBL" id="QUTB01005927">
    <property type="protein sequence ID" value="RHY52545.1"/>
    <property type="molecule type" value="Genomic_DNA"/>
</dbReference>
<dbReference type="FunFam" id="3.40.50.300:FF:000578">
    <property type="entry name" value="probable ATP-dependent RNA helicase DHX35"/>
    <property type="match status" value="1"/>
</dbReference>
<dbReference type="GO" id="GO:0003724">
    <property type="term" value="F:RNA helicase activity"/>
    <property type="evidence" value="ECO:0007669"/>
    <property type="project" value="UniProtKB-EC"/>
</dbReference>